<reference evidence="4" key="1">
    <citation type="submission" date="2018-05" db="EMBL/GenBank/DDBJ databases">
        <title>Tricholoma matsutake mitochondrial DNA, complete sequence, strain: Y1.</title>
        <authorList>
            <person name="Babasaki K."/>
            <person name="Miyazaki Y."/>
        </authorList>
    </citation>
    <scope>NUCLEOTIDE SEQUENCE</scope>
    <source>
        <strain evidence="4">Y-1</strain>
        <tissue evidence="4">Mycelium</tissue>
    </source>
</reference>
<dbReference type="GO" id="GO:0005739">
    <property type="term" value="C:mitochondrion"/>
    <property type="evidence" value="ECO:0007669"/>
    <property type="project" value="UniProtKB-ARBA"/>
</dbReference>
<dbReference type="Gene3D" id="3.10.28.10">
    <property type="entry name" value="Homing endonucleases"/>
    <property type="match status" value="2"/>
</dbReference>
<geneLocation type="mitochondrion" evidence="4"/>
<evidence type="ECO:0000313" key="4">
    <source>
        <dbReference type="EMBL" id="BBE20916.1"/>
    </source>
</evidence>
<dbReference type="PANTHER" id="PTHR36181">
    <property type="entry name" value="INTRON-ENCODED ENDONUCLEASE AI3-RELATED"/>
    <property type="match status" value="1"/>
</dbReference>
<feature type="transmembrane region" description="Helical" evidence="2">
    <location>
        <begin position="6"/>
        <end position="37"/>
    </location>
</feature>
<keyword evidence="2" id="KW-0472">Membrane</keyword>
<evidence type="ECO:0000256" key="2">
    <source>
        <dbReference type="SAM" id="Phobius"/>
    </source>
</evidence>
<dbReference type="AlphaFoldDB" id="A0A3G9E9P6"/>
<keyword evidence="2" id="KW-1133">Transmembrane helix</keyword>
<dbReference type="InterPro" id="IPR004860">
    <property type="entry name" value="LAGLIDADG_dom"/>
</dbReference>
<proteinExistence type="predicted"/>
<evidence type="ECO:0000256" key="1">
    <source>
        <dbReference type="ARBA" id="ARBA00002670"/>
    </source>
</evidence>
<dbReference type="Pfam" id="PF00961">
    <property type="entry name" value="LAGLIDADG_1"/>
    <property type="match status" value="1"/>
</dbReference>
<dbReference type="InterPro" id="IPR027434">
    <property type="entry name" value="Homing_endonucl"/>
</dbReference>
<keyword evidence="2" id="KW-0812">Transmembrane</keyword>
<organism evidence="4">
    <name type="scientific">Tricholoma matsutake</name>
    <name type="common">Matsutake mushroom</name>
    <name type="synonym">Tricholoma nauseosum</name>
    <dbReference type="NCBI Taxonomy" id="40145"/>
    <lineage>
        <taxon>Eukaryota</taxon>
        <taxon>Fungi</taxon>
        <taxon>Dikarya</taxon>
        <taxon>Basidiomycota</taxon>
        <taxon>Agaricomycotina</taxon>
        <taxon>Agaricomycetes</taxon>
        <taxon>Agaricomycetidae</taxon>
        <taxon>Agaricales</taxon>
        <taxon>Tricholomatineae</taxon>
        <taxon>Tricholomataceae</taxon>
        <taxon>Tricholoma</taxon>
    </lineage>
</organism>
<feature type="domain" description="Homing endonuclease LAGLIDADG" evidence="3">
    <location>
        <begin position="208"/>
        <end position="305"/>
    </location>
</feature>
<dbReference type="SUPFAM" id="SSF55608">
    <property type="entry name" value="Homing endonucleases"/>
    <property type="match status" value="2"/>
</dbReference>
<comment type="function">
    <text evidence="1">Mitochondrial DNA endonuclease involved in intron homing.</text>
</comment>
<gene>
    <name evidence="4" type="primary">hyp6</name>
</gene>
<dbReference type="InterPro" id="IPR051289">
    <property type="entry name" value="LAGLIDADG_Endonuclease"/>
</dbReference>
<evidence type="ECO:0000259" key="3">
    <source>
        <dbReference type="Pfam" id="PF00961"/>
    </source>
</evidence>
<dbReference type="GO" id="GO:0004519">
    <property type="term" value="F:endonuclease activity"/>
    <property type="evidence" value="ECO:0007669"/>
    <property type="project" value="InterPro"/>
</dbReference>
<protein>
    <submittedName>
        <fullName evidence="4">Intronic protein at intron 6 of cox1 protein</fullName>
    </submittedName>
</protein>
<dbReference type="PANTHER" id="PTHR36181:SF3">
    <property type="entry name" value="INTRON-ENCODED DNA ENDONUCLEASE AI5 BETA"/>
    <property type="match status" value="1"/>
</dbReference>
<keyword evidence="4" id="KW-0496">Mitochondrion</keyword>
<name>A0A3G9E9P6_TRIMT</name>
<accession>A0A3G9E9P6</accession>
<dbReference type="EMBL" id="LC385608">
    <property type="protein sequence ID" value="BBE20916.1"/>
    <property type="molecule type" value="Genomic_DNA"/>
</dbReference>
<sequence length="331" mass="38631">MVTYFIIIWLFAGNFLIRVSPPMFGIVGKIFNSYLIFNKLYFLFKKKLNEKKSADNPLVFSNFYKTEVIFNFDEQLISEDLFISDHLKKHKKPKTDIELGYYLAGLIEGDGYIGDSSIEIAFHIDDISSTYFIKKKIGYGRVLICKELNSVRYILRHKLGLEKMCQLINGKFLGQHKIDQLLKQKYDVKFGFTILPKANFDILTNYWLAGFSDAQSSFGIYIDISKNNKTGINISLPFRIKQKNPELLNLVANALGGNVYKLSDNMYSYSTINFKNAFNVVNYFDNFHLLNASKLINYLKWRKAYRIIQRKEHLTFEGINKIRKLQENLRD</sequence>